<protein>
    <submittedName>
        <fullName evidence="8">Uncharacterized protein</fullName>
    </submittedName>
</protein>
<dbReference type="PANTHER" id="PTHR45677:SF8">
    <property type="entry name" value="CYSTEINE SULFINIC ACID DECARBOXYLASE"/>
    <property type="match status" value="1"/>
</dbReference>
<dbReference type="InterPro" id="IPR015421">
    <property type="entry name" value="PyrdxlP-dep_Trfase_major"/>
</dbReference>
<organism evidence="8 9">
    <name type="scientific">Mycosarcoma maydis</name>
    <name type="common">Corn smut fungus</name>
    <name type="synonym">Ustilago maydis</name>
    <dbReference type="NCBI Taxonomy" id="5270"/>
    <lineage>
        <taxon>Eukaryota</taxon>
        <taxon>Fungi</taxon>
        <taxon>Dikarya</taxon>
        <taxon>Basidiomycota</taxon>
        <taxon>Ustilaginomycotina</taxon>
        <taxon>Ustilaginomycetes</taxon>
        <taxon>Ustilaginales</taxon>
        <taxon>Ustilaginaceae</taxon>
        <taxon>Mycosarcoma</taxon>
    </lineage>
</organism>
<reference evidence="8 9" key="1">
    <citation type="journal article" date="2006" name="Nature">
        <title>Insights from the genome of the biotrophic fungal plant pathogen Ustilago maydis.</title>
        <authorList>
            <person name="Kamper J."/>
            <person name="Kahmann R."/>
            <person name="Bolker M."/>
            <person name="Ma L.J."/>
            <person name="Brefort T."/>
            <person name="Saville B.J."/>
            <person name="Banuett F."/>
            <person name="Kronstad J.W."/>
            <person name="Gold S.E."/>
            <person name="Muller O."/>
            <person name="Perlin M.H."/>
            <person name="Wosten H.A."/>
            <person name="de Vries R."/>
            <person name="Ruiz-Herrera J."/>
            <person name="Reynaga-Pena C.G."/>
            <person name="Snetselaar K."/>
            <person name="McCann M."/>
            <person name="Perez-Martin J."/>
            <person name="Feldbrugge M."/>
            <person name="Basse C.W."/>
            <person name="Steinberg G."/>
            <person name="Ibeas J.I."/>
            <person name="Holloman W."/>
            <person name="Guzman P."/>
            <person name="Farman M."/>
            <person name="Stajich J.E."/>
            <person name="Sentandreu R."/>
            <person name="Gonzalez-Prieto J.M."/>
            <person name="Kennell J.C."/>
            <person name="Molina L."/>
            <person name="Schirawski J."/>
            <person name="Mendoza-Mendoza A."/>
            <person name="Greilinger D."/>
            <person name="Munch K."/>
            <person name="Rossel N."/>
            <person name="Scherer M."/>
            <person name="Vranes M."/>
            <person name="Ladendorf O."/>
            <person name="Vincon V."/>
            <person name="Fuchs U."/>
            <person name="Sandrock B."/>
            <person name="Meng S."/>
            <person name="Ho E.C."/>
            <person name="Cahill M.J."/>
            <person name="Boyce K.J."/>
            <person name="Klose J."/>
            <person name="Klosterman S.J."/>
            <person name="Deelstra H.J."/>
            <person name="Ortiz-Castellanos L."/>
            <person name="Li W."/>
            <person name="Sanchez-Alonso P."/>
            <person name="Schreier P.H."/>
            <person name="Hauser-Hahn I."/>
            <person name="Vaupel M."/>
            <person name="Koopmann E."/>
            <person name="Friedrich G."/>
            <person name="Voss H."/>
            <person name="Schluter T."/>
            <person name="Margolis J."/>
            <person name="Platt D."/>
            <person name="Swimmer C."/>
            <person name="Gnirke A."/>
            <person name="Chen F."/>
            <person name="Vysotskaia V."/>
            <person name="Mannhaupt G."/>
            <person name="Guldener U."/>
            <person name="Munsterkotter M."/>
            <person name="Haase D."/>
            <person name="Oesterheld M."/>
            <person name="Mewes H.W."/>
            <person name="Mauceli E.W."/>
            <person name="DeCaprio D."/>
            <person name="Wade C.M."/>
            <person name="Butler J."/>
            <person name="Young S."/>
            <person name="Jaffe D.B."/>
            <person name="Calvo S."/>
            <person name="Nusbaum C."/>
            <person name="Galagan J."/>
            <person name="Birren B.W."/>
        </authorList>
    </citation>
    <scope>NUCLEOTIDE SEQUENCE [LARGE SCALE GENOMIC DNA]</scope>
    <source>
        <strain evidence="9">DSM 14603 / FGSC 9021 / UM521</strain>
    </source>
</reference>
<evidence type="ECO:0000256" key="7">
    <source>
        <dbReference type="RuleBase" id="RU000382"/>
    </source>
</evidence>
<dbReference type="EMBL" id="CM003142">
    <property type="protein sequence ID" value="KIS70893.1"/>
    <property type="molecule type" value="Genomic_DNA"/>
</dbReference>
<dbReference type="InterPro" id="IPR002129">
    <property type="entry name" value="PyrdxlP-dep_de-COase"/>
</dbReference>
<dbReference type="VEuPathDB" id="FungiDB:UMAG_12051"/>
<evidence type="ECO:0000256" key="1">
    <source>
        <dbReference type="ARBA" id="ARBA00001933"/>
    </source>
</evidence>
<evidence type="ECO:0000256" key="2">
    <source>
        <dbReference type="ARBA" id="ARBA00009533"/>
    </source>
</evidence>
<dbReference type="InterPro" id="IPR015424">
    <property type="entry name" value="PyrdxlP-dep_Trfase"/>
</dbReference>
<evidence type="ECO:0000256" key="5">
    <source>
        <dbReference type="ARBA" id="ARBA00023239"/>
    </source>
</evidence>
<dbReference type="AlphaFoldDB" id="A0A0D1CWW1"/>
<proteinExistence type="inferred from homology"/>
<dbReference type="Gene3D" id="3.90.1150.170">
    <property type="match status" value="1"/>
</dbReference>
<dbReference type="GO" id="GO:0005737">
    <property type="term" value="C:cytoplasm"/>
    <property type="evidence" value="ECO:0000318"/>
    <property type="project" value="GO_Central"/>
</dbReference>
<dbReference type="GO" id="GO:0030170">
    <property type="term" value="F:pyridoxal phosphate binding"/>
    <property type="evidence" value="ECO:0007669"/>
    <property type="project" value="InterPro"/>
</dbReference>
<dbReference type="InParanoid" id="A0A0D1CWW1"/>
<dbReference type="GeneID" id="23567837"/>
<dbReference type="Proteomes" id="UP000000561">
    <property type="component" value="Chromosome 3"/>
</dbReference>
<dbReference type="GO" id="GO:0016831">
    <property type="term" value="F:carboxy-lyase activity"/>
    <property type="evidence" value="ECO:0000318"/>
    <property type="project" value="GO_Central"/>
</dbReference>
<accession>A0A0D1CWW1</accession>
<sequence length="551" mass="61059">MPCTDVSLFTAEEFETLLEPTYRTLVAWTHEAESFKTPAHPQLAASTLKLTLKEKGCSRDEIQVEVQEALRRSVNPWTGRFWEKLYSKPDPVGVIGDMVMACSNASGHVESANPFFAQVEVFCVKELAKVFGLDTNLCDGVTMPGGSASNTTALQACLSSQFPSFRERGVAGIYNDLMKERIRSGHDPSSLAMQCLPRFLIFASDHCHYSIEQSAVACGLGTDSVVKVACNDNGQMSIEALRAEIRKACINGHVPLFACATAGTTVLGAFDDISGMASVCREYRLWLHIDASWGGPAIFSPTTQHLFLGSHFADSVTINPHKLLGIPHQCSFLLFGNKRSASRLKVEAPYLFHLERLAESPRSVVPLLPTKQEAPKLDQATKTLGCGRRPDAFKFYLAWKRHGSHGFGQRITNALKQAQKLRDYLVNKTESLQLELGSVPSPPFLQVCFRPIPPWTSNAAHADNLSNACIVHVHASFKNTRFAVDFAPMPNTTNLYIRLVVHPYAKWDDLVELLKYVSEEGTQFYARAEQQQQLWCDPPPPVSTSLKQDRI</sequence>
<name>A0A0D1CWW1_MYCMD</name>
<dbReference type="eggNOG" id="KOG0629">
    <property type="taxonomic scope" value="Eukaryota"/>
</dbReference>
<dbReference type="SUPFAM" id="SSF53383">
    <property type="entry name" value="PLP-dependent transferases"/>
    <property type="match status" value="1"/>
</dbReference>
<feature type="modified residue" description="N6-(pyridoxal phosphate)lysine" evidence="6">
    <location>
        <position position="322"/>
    </location>
</feature>
<comment type="cofactor">
    <cofactor evidence="1 6 7">
        <name>pyridoxal 5'-phosphate</name>
        <dbReference type="ChEBI" id="CHEBI:597326"/>
    </cofactor>
</comment>
<keyword evidence="5 7" id="KW-0456">Lyase</keyword>
<keyword evidence="3" id="KW-0210">Decarboxylase</keyword>
<dbReference type="Gene3D" id="3.40.640.10">
    <property type="entry name" value="Type I PLP-dependent aspartate aminotransferase-like (Major domain)"/>
    <property type="match status" value="1"/>
</dbReference>
<keyword evidence="4 6" id="KW-0663">Pyridoxal phosphate</keyword>
<dbReference type="Pfam" id="PF00282">
    <property type="entry name" value="Pyridoxal_deC"/>
    <property type="match status" value="1"/>
</dbReference>
<comment type="similarity">
    <text evidence="2 7">Belongs to the group II decarboxylase family.</text>
</comment>
<keyword evidence="9" id="KW-1185">Reference proteome</keyword>
<evidence type="ECO:0000256" key="4">
    <source>
        <dbReference type="ARBA" id="ARBA00022898"/>
    </source>
</evidence>
<gene>
    <name evidence="8" type="ORF">UMAG_12051</name>
</gene>
<dbReference type="RefSeq" id="XP_011388118.1">
    <property type="nucleotide sequence ID" value="XM_011389816.1"/>
</dbReference>
<dbReference type="STRING" id="237631.A0A0D1CWW1"/>
<evidence type="ECO:0000313" key="8">
    <source>
        <dbReference type="EMBL" id="KIS70893.1"/>
    </source>
</evidence>
<dbReference type="GO" id="GO:0019752">
    <property type="term" value="P:carboxylic acid metabolic process"/>
    <property type="evidence" value="ECO:0007669"/>
    <property type="project" value="InterPro"/>
</dbReference>
<evidence type="ECO:0000256" key="6">
    <source>
        <dbReference type="PIRSR" id="PIRSR602129-50"/>
    </source>
</evidence>
<evidence type="ECO:0000256" key="3">
    <source>
        <dbReference type="ARBA" id="ARBA00022793"/>
    </source>
</evidence>
<dbReference type="KEGG" id="uma:UMAG_12051"/>
<dbReference type="PANTHER" id="PTHR45677">
    <property type="entry name" value="GLUTAMATE DECARBOXYLASE-RELATED"/>
    <property type="match status" value="1"/>
</dbReference>
<evidence type="ECO:0000313" key="9">
    <source>
        <dbReference type="Proteomes" id="UP000000561"/>
    </source>
</evidence>
<dbReference type="OrthoDB" id="2161780at2759"/>